<dbReference type="RefSeq" id="WP_093967240.1">
    <property type="nucleotide sequence ID" value="NZ_FXYE01000002.1"/>
</dbReference>
<evidence type="ECO:0000313" key="4">
    <source>
        <dbReference type="Proteomes" id="UP000202922"/>
    </source>
</evidence>
<reference evidence="4" key="1">
    <citation type="submission" date="2017-05" db="EMBL/GenBank/DDBJ databases">
        <authorList>
            <person name="Rodrigo-Torres L."/>
            <person name="Arahal R. D."/>
            <person name="Lucena T."/>
        </authorList>
    </citation>
    <scope>NUCLEOTIDE SEQUENCE [LARGE SCALE GENOMIC DNA]</scope>
    <source>
        <strain evidence="4">CECT 8621</strain>
    </source>
</reference>
<evidence type="ECO:0000256" key="2">
    <source>
        <dbReference type="SAM" id="Phobius"/>
    </source>
</evidence>
<evidence type="ECO:0000256" key="1">
    <source>
        <dbReference type="SAM" id="MobiDB-lite"/>
    </source>
</evidence>
<feature type="transmembrane region" description="Helical" evidence="2">
    <location>
        <begin position="6"/>
        <end position="25"/>
    </location>
</feature>
<organism evidence="3 4">
    <name type="scientific">Actibacterium lipolyticum</name>
    <dbReference type="NCBI Taxonomy" id="1524263"/>
    <lineage>
        <taxon>Bacteria</taxon>
        <taxon>Pseudomonadati</taxon>
        <taxon>Pseudomonadota</taxon>
        <taxon>Alphaproteobacteria</taxon>
        <taxon>Rhodobacterales</taxon>
        <taxon>Roseobacteraceae</taxon>
        <taxon>Actibacterium</taxon>
    </lineage>
</organism>
<dbReference type="AlphaFoldDB" id="A0A238KIU7"/>
<dbReference type="Proteomes" id="UP000202922">
    <property type="component" value="Unassembled WGS sequence"/>
</dbReference>
<keyword evidence="2" id="KW-0472">Membrane</keyword>
<feature type="compositionally biased region" description="Basic and acidic residues" evidence="1">
    <location>
        <begin position="66"/>
        <end position="86"/>
    </location>
</feature>
<dbReference type="EMBL" id="FXYE01000002">
    <property type="protein sequence ID" value="SMX42650.1"/>
    <property type="molecule type" value="Genomic_DNA"/>
</dbReference>
<feature type="region of interest" description="Disordered" evidence="1">
    <location>
        <begin position="66"/>
        <end position="101"/>
    </location>
</feature>
<proteinExistence type="predicted"/>
<name>A0A238KIU7_9RHOB</name>
<keyword evidence="2" id="KW-0812">Transmembrane</keyword>
<evidence type="ECO:0000313" key="3">
    <source>
        <dbReference type="EMBL" id="SMX42650.1"/>
    </source>
</evidence>
<keyword evidence="2" id="KW-1133">Transmembrane helix</keyword>
<accession>A0A238KIU7</accession>
<protein>
    <submittedName>
        <fullName evidence="3">Uncharacterized protein</fullName>
    </submittedName>
</protein>
<keyword evidence="4" id="KW-1185">Reference proteome</keyword>
<sequence length="101" mass="11626">MDSTIGTLILLSIAVLMVVLLKRGVDRPTVDPRKPDHTEKRKREYLEMARRDGIDPNVAKAFEAEKRHLGQDIRRRQEKARQRDQGGDLDPTPGWDFDGDF</sequence>
<gene>
    <name evidence="3" type="ORF">COL8621_02037</name>
</gene>